<proteinExistence type="predicted"/>
<dbReference type="STRING" id="57704.SAMN04489793_2764"/>
<dbReference type="InterPro" id="IPR011335">
    <property type="entry name" value="Restrct_endonuc-II-like"/>
</dbReference>
<organism evidence="1 2">
    <name type="scientific">Tsukamurella tyrosinosolvens</name>
    <dbReference type="NCBI Taxonomy" id="57704"/>
    <lineage>
        <taxon>Bacteria</taxon>
        <taxon>Bacillati</taxon>
        <taxon>Actinomycetota</taxon>
        <taxon>Actinomycetes</taxon>
        <taxon>Mycobacteriales</taxon>
        <taxon>Tsukamurellaceae</taxon>
        <taxon>Tsukamurella</taxon>
    </lineage>
</organism>
<dbReference type="RefSeq" id="WP_068741826.1">
    <property type="nucleotide sequence ID" value="NZ_FNSA01000003.1"/>
</dbReference>
<dbReference type="OrthoDB" id="2594539at2"/>
<dbReference type="EMBL" id="FNSA01000003">
    <property type="protein sequence ID" value="SEC62447.1"/>
    <property type="molecule type" value="Genomic_DNA"/>
</dbReference>
<reference evidence="2" key="1">
    <citation type="submission" date="2016-10" db="EMBL/GenBank/DDBJ databases">
        <authorList>
            <person name="Varghese N."/>
            <person name="Submissions S."/>
        </authorList>
    </citation>
    <scope>NUCLEOTIDE SEQUENCE [LARGE SCALE GENOMIC DNA]</scope>
    <source>
        <strain evidence="2">DSM 44234</strain>
    </source>
</reference>
<evidence type="ECO:0000313" key="2">
    <source>
        <dbReference type="Proteomes" id="UP000182241"/>
    </source>
</evidence>
<dbReference type="SUPFAM" id="SSF52980">
    <property type="entry name" value="Restriction endonuclease-like"/>
    <property type="match status" value="1"/>
</dbReference>
<dbReference type="AlphaFoldDB" id="A0A1H4U188"/>
<gene>
    <name evidence="1" type="ORF">SAMN04489793_2764</name>
</gene>
<evidence type="ECO:0000313" key="1">
    <source>
        <dbReference type="EMBL" id="SEC62447.1"/>
    </source>
</evidence>
<accession>A0A1H4U188</accession>
<sequence>MLAFLLHPMVPFAADVVFLWWLFNQRGARPVAPKMDRSTARLGDLAADGSAKTSKPEKSVREVIERAGYRTYPQGTMMCMGYDSAGKKRFFTPDILLQRPFAVVEYDPAHWHGAPEKVAEDVMRNRFYARAGLKIIRVRIDGTQALGPNDVVIAESEFDAARDGAAVLRAIGRAREVPSNYWDNMAV</sequence>
<dbReference type="Gene3D" id="3.40.960.10">
    <property type="entry name" value="VSR Endonuclease"/>
    <property type="match status" value="1"/>
</dbReference>
<dbReference type="Proteomes" id="UP000182241">
    <property type="component" value="Unassembled WGS sequence"/>
</dbReference>
<keyword evidence="2" id="KW-1185">Reference proteome</keyword>
<name>A0A1H4U188_TSUTY</name>
<protein>
    <submittedName>
        <fullName evidence="1">Uncharacterized protein</fullName>
    </submittedName>
</protein>